<name>A0ABR0KF63_9EURO</name>
<feature type="region of interest" description="Disordered" evidence="1">
    <location>
        <begin position="241"/>
        <end position="262"/>
    </location>
</feature>
<feature type="region of interest" description="Disordered" evidence="1">
    <location>
        <begin position="291"/>
        <end position="334"/>
    </location>
</feature>
<comment type="caution">
    <text evidence="2">The sequence shown here is derived from an EMBL/GenBank/DDBJ whole genome shotgun (WGS) entry which is preliminary data.</text>
</comment>
<dbReference type="PANTHER" id="PTHR14614">
    <property type="entry name" value="HEPATOCELLULAR CARCINOMA-ASSOCIATED ANTIGEN"/>
    <property type="match status" value="1"/>
</dbReference>
<evidence type="ECO:0008006" key="4">
    <source>
        <dbReference type="Google" id="ProtNLM"/>
    </source>
</evidence>
<evidence type="ECO:0000313" key="3">
    <source>
        <dbReference type="Proteomes" id="UP001345013"/>
    </source>
</evidence>
<dbReference type="Gene3D" id="3.40.50.150">
    <property type="entry name" value="Vaccinia Virus protein VP39"/>
    <property type="match status" value="1"/>
</dbReference>
<evidence type="ECO:0000313" key="2">
    <source>
        <dbReference type="EMBL" id="KAK5094898.1"/>
    </source>
</evidence>
<dbReference type="InterPro" id="IPR019410">
    <property type="entry name" value="Methyltransf_16"/>
</dbReference>
<reference evidence="2 3" key="1">
    <citation type="submission" date="2023-08" db="EMBL/GenBank/DDBJ databases">
        <title>Black Yeasts Isolated from many extreme environments.</title>
        <authorList>
            <person name="Coleine C."/>
            <person name="Stajich J.E."/>
            <person name="Selbmann L."/>
        </authorList>
    </citation>
    <scope>NUCLEOTIDE SEQUENCE [LARGE SCALE GENOMIC DNA]</scope>
    <source>
        <strain evidence="2 3">CCFEE 5885</strain>
    </source>
</reference>
<protein>
    <recommendedName>
        <fullName evidence="4">Nicotinamide N-methyltransferase</fullName>
    </recommendedName>
</protein>
<keyword evidence="3" id="KW-1185">Reference proteome</keyword>
<dbReference type="PANTHER" id="PTHR14614:SF104">
    <property type="entry name" value="N-METHYLTRANSFERASE, PUTATIVE (AFU_ORTHOLOGUE AFUA_1G17750)-RELATED"/>
    <property type="match status" value="1"/>
</dbReference>
<organism evidence="2 3">
    <name type="scientific">Lithohypha guttulata</name>
    <dbReference type="NCBI Taxonomy" id="1690604"/>
    <lineage>
        <taxon>Eukaryota</taxon>
        <taxon>Fungi</taxon>
        <taxon>Dikarya</taxon>
        <taxon>Ascomycota</taxon>
        <taxon>Pezizomycotina</taxon>
        <taxon>Eurotiomycetes</taxon>
        <taxon>Chaetothyriomycetidae</taxon>
        <taxon>Chaetothyriales</taxon>
        <taxon>Trichomeriaceae</taxon>
        <taxon>Lithohypha</taxon>
    </lineage>
</organism>
<dbReference type="InterPro" id="IPR029063">
    <property type="entry name" value="SAM-dependent_MTases_sf"/>
</dbReference>
<gene>
    <name evidence="2" type="ORF">LTR24_003346</name>
</gene>
<dbReference type="Proteomes" id="UP001345013">
    <property type="component" value="Unassembled WGS sequence"/>
</dbReference>
<accession>A0ABR0KF63</accession>
<dbReference type="EMBL" id="JAVRRG010000031">
    <property type="protein sequence ID" value="KAK5094898.1"/>
    <property type="molecule type" value="Genomic_DNA"/>
</dbReference>
<evidence type="ECO:0000256" key="1">
    <source>
        <dbReference type="SAM" id="MobiDB-lite"/>
    </source>
</evidence>
<proteinExistence type="predicted"/>
<dbReference type="Pfam" id="PF10294">
    <property type="entry name" value="Methyltransf_16"/>
    <property type="match status" value="1"/>
</dbReference>
<sequence length="377" mass="41303">MLLSRVWVQPPPNPEQEDIFSSSLGALFTDDTQNSHGTPGQSVVYHSPRYGDIALEIPRHPDVEEGRKLFAHYLWNAGVLAADAIESASNDEEEELDARKVQWNKKYWDMRGKDVLELGAGTALPSLISGLSAAHSVTITDHPYSPALVADTIAHNVLHNLKINLVADGSASEPRTKTAISIHGLTWGDPLFTSPTKYGKPSSPQPAKHSFDRIIVADCLWMPSQHTNIVKTIDSNLRAKQNGAQIQAQQSDSDEEEKEEGKPVPCALVIAGFHTGRSTVARFFKIATGSSSFPPTSSTHTLVDTPAASAREQPQTSDSDKDEDEEEETSKMRGTLRAAELFEVDVDCNVRPWLPSRAGEDKHGAKRWCVVGVLVRR</sequence>